<protein>
    <submittedName>
        <fullName evidence="3">Putative secreted peptide</fullName>
    </submittedName>
</protein>
<name>A0A2M3ZP52_9DIPT</name>
<feature type="signal peptide" evidence="2">
    <location>
        <begin position="1"/>
        <end position="16"/>
    </location>
</feature>
<keyword evidence="1" id="KW-0472">Membrane</keyword>
<keyword evidence="1" id="KW-1133">Transmembrane helix</keyword>
<evidence type="ECO:0000256" key="1">
    <source>
        <dbReference type="SAM" id="Phobius"/>
    </source>
</evidence>
<reference evidence="3" key="1">
    <citation type="submission" date="2018-01" db="EMBL/GenBank/DDBJ databases">
        <title>An insight into the sialome of Amazonian anophelines.</title>
        <authorList>
            <person name="Ribeiro J.M."/>
            <person name="Scarpassa V."/>
            <person name="Calvo E."/>
        </authorList>
    </citation>
    <scope>NUCLEOTIDE SEQUENCE</scope>
    <source>
        <tissue evidence="3">Salivary glands</tissue>
    </source>
</reference>
<feature type="chain" id="PRO_5014617192" evidence="2">
    <location>
        <begin position="17"/>
        <end position="96"/>
    </location>
</feature>
<dbReference type="EMBL" id="GGFM01009565">
    <property type="protein sequence ID" value="MBW30316.1"/>
    <property type="molecule type" value="Transcribed_RNA"/>
</dbReference>
<keyword evidence="1" id="KW-0812">Transmembrane</keyword>
<sequence length="96" mass="10854">MCSCLCLLVCCVCVCCTTRSMLYSAVALVYVFLLRLTRDSIGSFSCLLLLLLLLRGGERGEGRMLCFVLFTFAQPFQNWYHCLNLCFARSVRSAMD</sequence>
<dbReference type="AlphaFoldDB" id="A0A2M3ZP52"/>
<proteinExistence type="predicted"/>
<organism evidence="3">
    <name type="scientific">Anopheles braziliensis</name>
    <dbReference type="NCBI Taxonomy" id="58242"/>
    <lineage>
        <taxon>Eukaryota</taxon>
        <taxon>Metazoa</taxon>
        <taxon>Ecdysozoa</taxon>
        <taxon>Arthropoda</taxon>
        <taxon>Hexapoda</taxon>
        <taxon>Insecta</taxon>
        <taxon>Pterygota</taxon>
        <taxon>Neoptera</taxon>
        <taxon>Endopterygota</taxon>
        <taxon>Diptera</taxon>
        <taxon>Nematocera</taxon>
        <taxon>Culicoidea</taxon>
        <taxon>Culicidae</taxon>
        <taxon>Anophelinae</taxon>
        <taxon>Anopheles</taxon>
    </lineage>
</organism>
<keyword evidence="2" id="KW-0732">Signal</keyword>
<feature type="transmembrane region" description="Helical" evidence="1">
    <location>
        <begin position="37"/>
        <end position="54"/>
    </location>
</feature>
<evidence type="ECO:0000256" key="2">
    <source>
        <dbReference type="SAM" id="SignalP"/>
    </source>
</evidence>
<accession>A0A2M3ZP52</accession>
<evidence type="ECO:0000313" key="3">
    <source>
        <dbReference type="EMBL" id="MBW30316.1"/>
    </source>
</evidence>